<dbReference type="EMBL" id="JBEZAE010000016">
    <property type="protein sequence ID" value="MEU7073169.1"/>
    <property type="molecule type" value="Genomic_DNA"/>
</dbReference>
<organism evidence="2 3">
    <name type="scientific">Streptomyces narbonensis</name>
    <dbReference type="NCBI Taxonomy" id="67333"/>
    <lineage>
        <taxon>Bacteria</taxon>
        <taxon>Bacillati</taxon>
        <taxon>Actinomycetota</taxon>
        <taxon>Actinomycetes</taxon>
        <taxon>Kitasatosporales</taxon>
        <taxon>Streptomycetaceae</taxon>
        <taxon>Streptomyces</taxon>
    </lineage>
</organism>
<keyword evidence="1" id="KW-0472">Membrane</keyword>
<evidence type="ECO:0000256" key="1">
    <source>
        <dbReference type="SAM" id="Phobius"/>
    </source>
</evidence>
<reference evidence="2 3" key="1">
    <citation type="submission" date="2024-06" db="EMBL/GenBank/DDBJ databases">
        <title>The Natural Products Discovery Center: Release of the First 8490 Sequenced Strains for Exploring Actinobacteria Biosynthetic Diversity.</title>
        <authorList>
            <person name="Kalkreuter E."/>
            <person name="Kautsar S.A."/>
            <person name="Yang D."/>
            <person name="Bader C.D."/>
            <person name="Teijaro C.N."/>
            <person name="Fluegel L."/>
            <person name="Davis C.M."/>
            <person name="Simpson J.R."/>
            <person name="Lauterbach L."/>
            <person name="Steele A.D."/>
            <person name="Gui C."/>
            <person name="Meng S."/>
            <person name="Li G."/>
            <person name="Viehrig K."/>
            <person name="Ye F."/>
            <person name="Su P."/>
            <person name="Kiefer A.F."/>
            <person name="Nichols A."/>
            <person name="Cepeda A.J."/>
            <person name="Yan W."/>
            <person name="Fan B."/>
            <person name="Jiang Y."/>
            <person name="Adhikari A."/>
            <person name="Zheng C.-J."/>
            <person name="Schuster L."/>
            <person name="Cowan T.M."/>
            <person name="Smanski M.J."/>
            <person name="Chevrette M.G."/>
            <person name="De Carvalho L.P.S."/>
            <person name="Shen B."/>
        </authorList>
    </citation>
    <scope>NUCLEOTIDE SEQUENCE [LARGE SCALE GENOMIC DNA]</scope>
    <source>
        <strain evidence="2 3">NPDC045974</strain>
    </source>
</reference>
<feature type="transmembrane region" description="Helical" evidence="1">
    <location>
        <begin position="276"/>
        <end position="301"/>
    </location>
</feature>
<keyword evidence="1" id="KW-0812">Transmembrane</keyword>
<sequence>MSTLTLKGPYWVTVRQYRRTLSLVVGAVLLSLASMVALMYMDSPTAGTDPNFDYTVLRIAMDWASSAMILLPLVVGAFVAGPMVARELESGTYKLALTQSVSPARWLGSKLLTAGAVIVPATVALIGVYRLGWGNVGGTWSFQWHEAGTYEATGPVLVAQVLLALGLGALIGQLVRRTVTAMALTGLVTGLVLLLLGQLRWSLMPVQTLTGPLTEGSVGPDVPVSSWQGGYGLLTASGDRLPSDACWQRTEVWDVCPADMNVVAQYWDHHPASHHWPIQLIETGIVLALAALALFAAFRVLRARHP</sequence>
<feature type="transmembrane region" description="Helical" evidence="1">
    <location>
        <begin position="152"/>
        <end position="172"/>
    </location>
</feature>
<protein>
    <submittedName>
        <fullName evidence="2">ABC transporter permease subunit</fullName>
    </submittedName>
</protein>
<dbReference type="RefSeq" id="WP_358476556.1">
    <property type="nucleotide sequence ID" value="NZ_JBEZAE010000016.1"/>
</dbReference>
<feature type="transmembrane region" description="Helical" evidence="1">
    <location>
        <begin position="61"/>
        <end position="85"/>
    </location>
</feature>
<dbReference type="Proteomes" id="UP001551329">
    <property type="component" value="Unassembled WGS sequence"/>
</dbReference>
<name>A0ABV3CEE7_9ACTN</name>
<comment type="caution">
    <text evidence="2">The sequence shown here is derived from an EMBL/GenBank/DDBJ whole genome shotgun (WGS) entry which is preliminary data.</text>
</comment>
<gene>
    <name evidence="2" type="ORF">AB0A88_23885</name>
</gene>
<evidence type="ECO:0000313" key="3">
    <source>
        <dbReference type="Proteomes" id="UP001551329"/>
    </source>
</evidence>
<accession>A0ABV3CEE7</accession>
<proteinExistence type="predicted"/>
<evidence type="ECO:0000313" key="2">
    <source>
        <dbReference type="EMBL" id="MEU7073169.1"/>
    </source>
</evidence>
<feature type="transmembrane region" description="Helical" evidence="1">
    <location>
        <begin position="21"/>
        <end position="41"/>
    </location>
</feature>
<keyword evidence="3" id="KW-1185">Reference proteome</keyword>
<keyword evidence="1" id="KW-1133">Transmembrane helix</keyword>
<feature type="transmembrane region" description="Helical" evidence="1">
    <location>
        <begin position="111"/>
        <end position="132"/>
    </location>
</feature>
<feature type="transmembrane region" description="Helical" evidence="1">
    <location>
        <begin position="179"/>
        <end position="199"/>
    </location>
</feature>
<dbReference type="Pfam" id="PF12679">
    <property type="entry name" value="ABC2_membrane_2"/>
    <property type="match status" value="1"/>
</dbReference>